<dbReference type="Proteomes" id="UP000000267">
    <property type="component" value="Unassembled WGS sequence"/>
</dbReference>
<dbReference type="RefSeq" id="XP_001647460.1">
    <property type="nucleotide sequence ID" value="XM_001647410.1"/>
</dbReference>
<dbReference type="PhylomeDB" id="A7TDY2"/>
<dbReference type="GeneID" id="5547966"/>
<name>A7TDY2_VANPO</name>
<protein>
    <submittedName>
        <fullName evidence="1">Tkp4 protein</fullName>
    </submittedName>
</protein>
<accession>A7TDY2</accession>
<dbReference type="AlphaFoldDB" id="A7TDY2"/>
<dbReference type="KEGG" id="vpo:Kpol_1018p140"/>
<dbReference type="InParanoid" id="A7TDY2"/>
<gene>
    <name evidence="1" type="ORF">Kpol_1018p140</name>
</gene>
<organism evidence="2">
    <name type="scientific">Vanderwaltozyma polyspora (strain ATCC 22028 / DSM 70294 / BCRC 21397 / CBS 2163 / NBRC 10782 / NRRL Y-8283 / UCD 57-17)</name>
    <name type="common">Kluyveromyces polysporus</name>
    <dbReference type="NCBI Taxonomy" id="436907"/>
    <lineage>
        <taxon>Eukaryota</taxon>
        <taxon>Fungi</taxon>
        <taxon>Dikarya</taxon>
        <taxon>Ascomycota</taxon>
        <taxon>Saccharomycotina</taxon>
        <taxon>Saccharomycetes</taxon>
        <taxon>Saccharomycetales</taxon>
        <taxon>Saccharomycetaceae</taxon>
        <taxon>Vanderwaltozyma</taxon>
    </lineage>
</organism>
<proteinExistence type="predicted"/>
<dbReference type="EMBL" id="DS480378">
    <property type="protein sequence ID" value="EDO19602.1"/>
    <property type="molecule type" value="Genomic_DNA"/>
</dbReference>
<dbReference type="HOGENOM" id="CLU_691161_0_0_1"/>
<evidence type="ECO:0000313" key="2">
    <source>
        <dbReference type="Proteomes" id="UP000000267"/>
    </source>
</evidence>
<keyword evidence="2" id="KW-1185">Reference proteome</keyword>
<evidence type="ECO:0000313" key="1">
    <source>
        <dbReference type="EMBL" id="EDO19602.1"/>
    </source>
</evidence>
<reference evidence="1 2" key="1">
    <citation type="journal article" date="2007" name="Proc. Natl. Acad. Sci. U.S.A.">
        <title>Independent sorting-out of thousands of duplicated gene pairs in two yeast species descended from a whole-genome duplication.</title>
        <authorList>
            <person name="Scannell D.R."/>
            <person name="Frank A.C."/>
            <person name="Conant G.C."/>
            <person name="Byrne K.P."/>
            <person name="Woolfit M."/>
            <person name="Wolfe K.H."/>
        </authorList>
    </citation>
    <scope>NUCLEOTIDE SEQUENCE [LARGE SCALE GENOMIC DNA]</scope>
    <source>
        <strain evidence="2">ATCC 22028 / DSM 70294 / BCRC 21397 / CBS 2163 / NBRC 10782 / NRRL Y-8283 / UCD 57-17</strain>
    </source>
</reference>
<sequence>MTDKDSQCGILSAGIRLEIEGQENDVVIAIIEEKIKYSKAKLSSILLNSESRTSEKVDSSEDLIDKIARLKQILELLKREKEEDVLADVDYYEEHWDRGISVKGNDISETKKLESLSLEDKESENMGENDSEEKNYTNKISIYKGKFQLKPGYLQCCINCETSKDNYINFTLKDSYSKINYMLEYIEDFYIWSDAVKKFLIHWNFYDITKINDQKISDSENSILRKLIFESLGKHLQDYIFREASVINIYKKLKNYFLDIFSEGALNKIWSNITVYWHCYEFEKIRYVLTKMSLIEIYIRKLDNKDAVSNLYINEKIRGTLDPLLSKEFNEILNKDENSFNIIMNLEPEEFVDKIISTIKKYGTQPAALYYVKSIWYSPFHYGKRDLNGLYNSQYHCTH</sequence>